<dbReference type="AlphaFoldDB" id="S7XLS2"/>
<dbReference type="VEuPathDB" id="MicrosporidiaDB:SLOPH_1727"/>
<accession>S7XLS2</accession>
<proteinExistence type="predicted"/>
<keyword evidence="2" id="KW-1185">Reference proteome</keyword>
<comment type="caution">
    <text evidence="1">The sequence shown here is derived from an EMBL/GenBank/DDBJ whole genome shotgun (WGS) entry which is preliminary data.</text>
</comment>
<gene>
    <name evidence="1" type="ORF">SLOPH_1727</name>
</gene>
<sequence>MTLKTIVENNEEYIITDDTLNMVEKIKEFMNNQKKKNTGCLYCNNRKYDIENIYDLSEFYLSAIFCVEKHMENILYEKNIFYYLFFIENFIFEAVSKDDEISNVEKLLYEGKKSEKMKNKIIEKSKMYAVDSSVHINCEQEIDSLCYKVFKKMSFKEKMTVNENEVAFILYILFRRSEFMRFYKTFNGGKKSLVGYRLFLIFSMHPDSEKSITAIKNELKNAKRIKTDGFYMEESIMKELKPIEQNENMKINGICKNSVIEIIEKMNEDVGYENGWKDQEEWLEIKSVENKYLDCMKMWFFNKEKGPESVNASMIGVCITYRKFDDGWLIFNSLEQKYDSVIAKTCILCCVAIKVTHCNIWIDRLNLIIKLATEKNVRGLCCTTAKEIFSHLSDFTEEEKMKILEQFMQNVNLYIKESGDEFISTVLNGMSMLSHSSDDKLNVCCFEYANRIYTWWKTCKKGAKNFKKQKELKPTIYGSMLRVCEKTNNCDEFCSICKDLEKSSSDLNVEIFTQLDSYHRMKNCKCNLTDCDGRDKKEIKKLLKHVVKDKI</sequence>
<dbReference type="EMBL" id="ATCN01000033">
    <property type="protein sequence ID" value="EPR80029.1"/>
    <property type="molecule type" value="Genomic_DNA"/>
</dbReference>
<evidence type="ECO:0000313" key="2">
    <source>
        <dbReference type="Proteomes" id="UP000014978"/>
    </source>
</evidence>
<dbReference type="OMA" id="LMHVHNI"/>
<dbReference type="OrthoDB" id="2195422at2759"/>
<dbReference type="Proteomes" id="UP000014978">
    <property type="component" value="Unassembled WGS sequence"/>
</dbReference>
<dbReference type="InParanoid" id="S7XLS2"/>
<organism evidence="1 2">
    <name type="scientific">Spraguea lophii (strain 42_110)</name>
    <name type="common">Microsporidian parasite</name>
    <dbReference type="NCBI Taxonomy" id="1358809"/>
    <lineage>
        <taxon>Eukaryota</taxon>
        <taxon>Fungi</taxon>
        <taxon>Fungi incertae sedis</taxon>
        <taxon>Microsporidia</taxon>
        <taxon>Spragueidae</taxon>
        <taxon>Spraguea</taxon>
    </lineage>
</organism>
<reference evidence="2" key="1">
    <citation type="journal article" date="2013" name="PLoS Genet.">
        <title>The genome of Spraguea lophii and the basis of host-microsporidian interactions.</title>
        <authorList>
            <person name="Campbell S.E."/>
            <person name="Williams T.A."/>
            <person name="Yousuf A."/>
            <person name="Soanes D.M."/>
            <person name="Paszkiewicz K.H."/>
            <person name="Williams B.A.P."/>
        </authorList>
    </citation>
    <scope>NUCLEOTIDE SEQUENCE [LARGE SCALE GENOMIC DNA]</scope>
    <source>
        <strain evidence="2">42_110</strain>
    </source>
</reference>
<dbReference type="HOGENOM" id="CLU_039747_0_0_1"/>
<name>S7XLS2_SPRLO</name>
<protein>
    <submittedName>
        <fullName evidence="1">Uncharacterized protein</fullName>
    </submittedName>
</protein>
<evidence type="ECO:0000313" key="1">
    <source>
        <dbReference type="EMBL" id="EPR80029.1"/>
    </source>
</evidence>